<dbReference type="Proteomes" id="UP000194841">
    <property type="component" value="Unassembled WGS sequence"/>
</dbReference>
<reference evidence="4 5" key="1">
    <citation type="submission" date="2017-02" db="EMBL/GenBank/DDBJ databases">
        <title>Pseudoalteromonas ulvae TC14 Genome.</title>
        <authorList>
            <person name="Molmeret M."/>
        </authorList>
    </citation>
    <scope>NUCLEOTIDE SEQUENCE [LARGE SCALE GENOMIC DNA]</scope>
    <source>
        <strain evidence="4">TC14</strain>
    </source>
</reference>
<comment type="caution">
    <text evidence="4">The sequence shown here is derived from an EMBL/GenBank/DDBJ whole genome shotgun (WGS) entry which is preliminary data.</text>
</comment>
<evidence type="ECO:0000259" key="2">
    <source>
        <dbReference type="Pfam" id="PF25954"/>
    </source>
</evidence>
<dbReference type="RefSeq" id="WP_086742122.1">
    <property type="nucleotide sequence ID" value="NZ_MWPV01000001.1"/>
</dbReference>
<dbReference type="GO" id="GO:0060003">
    <property type="term" value="P:copper ion export"/>
    <property type="evidence" value="ECO:0007669"/>
    <property type="project" value="TreeGrafter"/>
</dbReference>
<dbReference type="Gene3D" id="2.40.420.20">
    <property type="match status" value="1"/>
</dbReference>
<dbReference type="Gene3D" id="2.40.30.170">
    <property type="match status" value="1"/>
</dbReference>
<evidence type="ECO:0000313" key="5">
    <source>
        <dbReference type="Proteomes" id="UP000194841"/>
    </source>
</evidence>
<accession>A0A244CT17</accession>
<gene>
    <name evidence="4" type="ORF">B1199_00165</name>
</gene>
<dbReference type="OrthoDB" id="9806939at2"/>
<proteinExistence type="predicted"/>
<dbReference type="InterPro" id="IPR058647">
    <property type="entry name" value="BSH_CzcB-like"/>
</dbReference>
<dbReference type="Pfam" id="PF25973">
    <property type="entry name" value="BSH_CzcB"/>
    <property type="match status" value="1"/>
</dbReference>
<organism evidence="4 5">
    <name type="scientific">Pseudoalteromonas ulvae</name>
    <dbReference type="NCBI Taxonomy" id="107327"/>
    <lineage>
        <taxon>Bacteria</taxon>
        <taxon>Pseudomonadati</taxon>
        <taxon>Pseudomonadota</taxon>
        <taxon>Gammaproteobacteria</taxon>
        <taxon>Alteromonadales</taxon>
        <taxon>Pseudoalteromonadaceae</taxon>
        <taxon>Pseudoalteromonas</taxon>
    </lineage>
</organism>
<evidence type="ECO:0000313" key="4">
    <source>
        <dbReference type="EMBL" id="OUL58741.1"/>
    </source>
</evidence>
<name>A0A244CT17_PSEDV</name>
<feature type="domain" description="CusB-like beta-barrel" evidence="2">
    <location>
        <begin position="243"/>
        <end position="314"/>
    </location>
</feature>
<dbReference type="AlphaFoldDB" id="A0A244CT17"/>
<keyword evidence="1" id="KW-0813">Transport</keyword>
<evidence type="ECO:0000259" key="3">
    <source>
        <dbReference type="Pfam" id="PF25973"/>
    </source>
</evidence>
<evidence type="ECO:0000256" key="1">
    <source>
        <dbReference type="ARBA" id="ARBA00022448"/>
    </source>
</evidence>
<feature type="domain" description="CzcB-like barrel-sandwich hybrid" evidence="3">
    <location>
        <begin position="105"/>
        <end position="239"/>
    </location>
</feature>
<dbReference type="SUPFAM" id="SSF111369">
    <property type="entry name" value="HlyD-like secretion proteins"/>
    <property type="match status" value="1"/>
</dbReference>
<dbReference type="PANTHER" id="PTHR30097">
    <property type="entry name" value="CATION EFFLUX SYSTEM PROTEIN CUSB"/>
    <property type="match status" value="1"/>
</dbReference>
<dbReference type="InterPro" id="IPR058792">
    <property type="entry name" value="Beta-barrel_RND_2"/>
</dbReference>
<sequence>MKRPIFTFGLMPIVWHSLQDTLYLLFTHIIPIGLLVLALNTKAVFANEANEAEHAHHDEEPVSLTLSQMQKKHGNIAVRTLSFEPLTHSFTAVGEVKSNGYKSYIVSSRTDSVIMKRHVSLGDHVDEGQALVTLFSESIAQSQAEYLVNSATWHRIRQLPVGTVSDSEQFSARTQFNASLGKLKALGLSDKIIEQLNNGKMTDLGLFTLTAEQSGVVANDDFSQGQRVAAGDKIMVLSDERELWVEARFAPSVSTGIAKGMQATVLYDSKPFPAIVIQESHTIDPITRTKVIRLNVNNQSHQLHGGLFVDVVFRVQSQDKKLLVPRSALTRAADGDWQLMVETEQGVFIRQEVEYVEAFADRVEISGLAPGVRYAGSGAFFIASEFAKANFDTHNH</sequence>
<dbReference type="InterPro" id="IPR051909">
    <property type="entry name" value="MFP_Cation_Efflux"/>
</dbReference>
<dbReference type="PANTHER" id="PTHR30097:SF15">
    <property type="entry name" value="CATION EFFLUX SYSTEM PROTEIN CUSB"/>
    <property type="match status" value="1"/>
</dbReference>
<dbReference type="GO" id="GO:0030288">
    <property type="term" value="C:outer membrane-bounded periplasmic space"/>
    <property type="evidence" value="ECO:0007669"/>
    <property type="project" value="TreeGrafter"/>
</dbReference>
<dbReference type="GO" id="GO:0046914">
    <property type="term" value="F:transition metal ion binding"/>
    <property type="evidence" value="ECO:0007669"/>
    <property type="project" value="TreeGrafter"/>
</dbReference>
<dbReference type="Pfam" id="PF25954">
    <property type="entry name" value="Beta-barrel_RND_2"/>
    <property type="match status" value="1"/>
</dbReference>
<dbReference type="GO" id="GO:0015679">
    <property type="term" value="P:plasma membrane copper ion transport"/>
    <property type="evidence" value="ECO:0007669"/>
    <property type="project" value="TreeGrafter"/>
</dbReference>
<dbReference type="EMBL" id="MWPV01000001">
    <property type="protein sequence ID" value="OUL58741.1"/>
    <property type="molecule type" value="Genomic_DNA"/>
</dbReference>
<protein>
    <submittedName>
        <fullName evidence="4">Uncharacterized protein</fullName>
    </submittedName>
</protein>
<keyword evidence="5" id="KW-1185">Reference proteome</keyword>